<gene>
    <name evidence="1" type="ORF">ACFYXQ_28035</name>
</gene>
<keyword evidence="1" id="KW-0489">Methyltransferase</keyword>
<dbReference type="Pfam" id="PF04672">
    <property type="entry name" value="Methyltransf_19"/>
    <property type="match status" value="1"/>
</dbReference>
<evidence type="ECO:0000313" key="1">
    <source>
        <dbReference type="EMBL" id="MFF3571634.1"/>
    </source>
</evidence>
<proteinExistence type="predicted"/>
<protein>
    <submittedName>
        <fullName evidence="1">SAM-dependent methyltransferase</fullName>
        <ecNumber evidence="1">2.1.1.-</ecNumber>
    </submittedName>
</protein>
<evidence type="ECO:0000313" key="2">
    <source>
        <dbReference type="Proteomes" id="UP001601992"/>
    </source>
</evidence>
<dbReference type="PIRSF" id="PIRSF017393">
    <property type="entry name" value="MTase_SAV2177"/>
    <property type="match status" value="1"/>
</dbReference>
<dbReference type="Gene3D" id="3.40.50.150">
    <property type="entry name" value="Vaccinia Virus protein VP39"/>
    <property type="match status" value="1"/>
</dbReference>
<keyword evidence="1" id="KW-0808">Transferase</keyword>
<name>A0ABW6S7B5_9NOCA</name>
<sequence length="263" mass="29536">MDSSELDPQLAHTARVYDYWLGGHDNYEADRRAGERSEQVHPYVRVTARQNRSFMLRAAEFCAGQGIRQFLDIGTGIPTEPNLHQAVQKVDPTSRVVYVDNDPMVLAHARALMTSTPQGCTTYVHADVRNPDSILTAPELLETLDPTLPTALSLIAVMHFVEDEHSPYEIVEHLLAALAPGSYLLMTHATPDFGPEMAEVERVYHESGMPGQIRTRDQFARFFTGLEWVAPALTTPHKWRPAITPPNRMDNKVQFYAGVARKM</sequence>
<comment type="caution">
    <text evidence="1">The sequence shown here is derived from an EMBL/GenBank/DDBJ whole genome shotgun (WGS) entry which is preliminary data.</text>
</comment>
<dbReference type="CDD" id="cd02440">
    <property type="entry name" value="AdoMet_MTases"/>
    <property type="match status" value="1"/>
</dbReference>
<dbReference type="SUPFAM" id="SSF53335">
    <property type="entry name" value="S-adenosyl-L-methionine-dependent methyltransferases"/>
    <property type="match status" value="1"/>
</dbReference>
<dbReference type="EMBL" id="JBIAQY010000010">
    <property type="protein sequence ID" value="MFF3571634.1"/>
    <property type="molecule type" value="Genomic_DNA"/>
</dbReference>
<dbReference type="RefSeq" id="WP_040826622.1">
    <property type="nucleotide sequence ID" value="NZ_JBIAQY010000010.1"/>
</dbReference>
<organism evidence="1 2">
    <name type="scientific">Nocardia jiangxiensis</name>
    <dbReference type="NCBI Taxonomy" id="282685"/>
    <lineage>
        <taxon>Bacteria</taxon>
        <taxon>Bacillati</taxon>
        <taxon>Actinomycetota</taxon>
        <taxon>Actinomycetes</taxon>
        <taxon>Mycobacteriales</taxon>
        <taxon>Nocardiaceae</taxon>
        <taxon>Nocardia</taxon>
    </lineage>
</organism>
<keyword evidence="2" id="KW-1185">Reference proteome</keyword>
<dbReference type="GO" id="GO:0032259">
    <property type="term" value="P:methylation"/>
    <property type="evidence" value="ECO:0007669"/>
    <property type="project" value="UniProtKB-KW"/>
</dbReference>
<reference evidence="1 2" key="1">
    <citation type="submission" date="2024-10" db="EMBL/GenBank/DDBJ databases">
        <title>The Natural Products Discovery Center: Release of the First 8490 Sequenced Strains for Exploring Actinobacteria Biosynthetic Diversity.</title>
        <authorList>
            <person name="Kalkreuter E."/>
            <person name="Kautsar S.A."/>
            <person name="Yang D."/>
            <person name="Bader C.D."/>
            <person name="Teijaro C.N."/>
            <person name="Fluegel L."/>
            <person name="Davis C.M."/>
            <person name="Simpson J.R."/>
            <person name="Lauterbach L."/>
            <person name="Steele A.D."/>
            <person name="Gui C."/>
            <person name="Meng S."/>
            <person name="Li G."/>
            <person name="Viehrig K."/>
            <person name="Ye F."/>
            <person name="Su P."/>
            <person name="Kiefer A.F."/>
            <person name="Nichols A."/>
            <person name="Cepeda A.J."/>
            <person name="Yan W."/>
            <person name="Fan B."/>
            <person name="Jiang Y."/>
            <person name="Adhikari A."/>
            <person name="Zheng C.-J."/>
            <person name="Schuster L."/>
            <person name="Cowan T.M."/>
            <person name="Smanski M.J."/>
            <person name="Chevrette M.G."/>
            <person name="De Carvalho L.P.S."/>
            <person name="Shen B."/>
        </authorList>
    </citation>
    <scope>NUCLEOTIDE SEQUENCE [LARGE SCALE GENOMIC DNA]</scope>
    <source>
        <strain evidence="1 2">NPDC002593</strain>
    </source>
</reference>
<dbReference type="EC" id="2.1.1.-" evidence="1"/>
<dbReference type="InterPro" id="IPR029063">
    <property type="entry name" value="SAM-dependent_MTases_sf"/>
</dbReference>
<dbReference type="Proteomes" id="UP001601992">
    <property type="component" value="Unassembled WGS sequence"/>
</dbReference>
<dbReference type="GO" id="GO:0008168">
    <property type="term" value="F:methyltransferase activity"/>
    <property type="evidence" value="ECO:0007669"/>
    <property type="project" value="UniProtKB-KW"/>
</dbReference>
<dbReference type="InterPro" id="IPR006764">
    <property type="entry name" value="SAM_dep_MeTrfase_SAV2177_type"/>
</dbReference>
<accession>A0ABW6S7B5</accession>